<dbReference type="PROSITE" id="PS50932">
    <property type="entry name" value="HTH_LACI_2"/>
    <property type="match status" value="1"/>
</dbReference>
<dbReference type="Proteomes" id="UP001183629">
    <property type="component" value="Unassembled WGS sequence"/>
</dbReference>
<dbReference type="EMBL" id="JAVDYC010000001">
    <property type="protein sequence ID" value="MDR7320158.1"/>
    <property type="molecule type" value="Genomic_DNA"/>
</dbReference>
<dbReference type="GO" id="GO:0003700">
    <property type="term" value="F:DNA-binding transcription factor activity"/>
    <property type="evidence" value="ECO:0007669"/>
    <property type="project" value="TreeGrafter"/>
</dbReference>
<evidence type="ECO:0000256" key="1">
    <source>
        <dbReference type="ARBA" id="ARBA00023015"/>
    </source>
</evidence>
<evidence type="ECO:0000259" key="5">
    <source>
        <dbReference type="PROSITE" id="PS50932"/>
    </source>
</evidence>
<dbReference type="AlphaFoldDB" id="A0AAE4CRH7"/>
<dbReference type="PANTHER" id="PTHR30146:SF138">
    <property type="entry name" value="TRANSCRIPTIONAL REGULATORY PROTEIN"/>
    <property type="match status" value="1"/>
</dbReference>
<reference evidence="6 7" key="1">
    <citation type="submission" date="2023-07" db="EMBL/GenBank/DDBJ databases">
        <title>Sequencing the genomes of 1000 actinobacteria strains.</title>
        <authorList>
            <person name="Klenk H.-P."/>
        </authorList>
    </citation>
    <scope>NUCLEOTIDE SEQUENCE [LARGE SCALE GENOMIC DNA]</scope>
    <source>
        <strain evidence="6 7">DSM 44711</strain>
    </source>
</reference>
<dbReference type="InterPro" id="IPR046335">
    <property type="entry name" value="LacI/GalR-like_sensor"/>
</dbReference>
<comment type="caution">
    <text evidence="6">The sequence shown here is derived from an EMBL/GenBank/DDBJ whole genome shotgun (WGS) entry which is preliminary data.</text>
</comment>
<keyword evidence="1" id="KW-0805">Transcription regulation</keyword>
<dbReference type="RefSeq" id="WP_310408460.1">
    <property type="nucleotide sequence ID" value="NZ_JAVDYC010000001.1"/>
</dbReference>
<organism evidence="6 7">
    <name type="scientific">Catenuloplanes niger</name>
    <dbReference type="NCBI Taxonomy" id="587534"/>
    <lineage>
        <taxon>Bacteria</taxon>
        <taxon>Bacillati</taxon>
        <taxon>Actinomycetota</taxon>
        <taxon>Actinomycetes</taxon>
        <taxon>Micromonosporales</taxon>
        <taxon>Micromonosporaceae</taxon>
        <taxon>Catenuloplanes</taxon>
    </lineage>
</organism>
<dbReference type="PANTHER" id="PTHR30146">
    <property type="entry name" value="LACI-RELATED TRANSCRIPTIONAL REPRESSOR"/>
    <property type="match status" value="1"/>
</dbReference>
<feature type="region of interest" description="Disordered" evidence="4">
    <location>
        <begin position="1"/>
        <end position="27"/>
    </location>
</feature>
<keyword evidence="3" id="KW-0804">Transcription</keyword>
<dbReference type="SUPFAM" id="SSF53822">
    <property type="entry name" value="Periplasmic binding protein-like I"/>
    <property type="match status" value="1"/>
</dbReference>
<name>A0AAE4CRH7_9ACTN</name>
<keyword evidence="7" id="KW-1185">Reference proteome</keyword>
<dbReference type="GO" id="GO:0000976">
    <property type="term" value="F:transcription cis-regulatory region binding"/>
    <property type="evidence" value="ECO:0007669"/>
    <property type="project" value="TreeGrafter"/>
</dbReference>
<dbReference type="Gene3D" id="3.40.50.2300">
    <property type="match status" value="2"/>
</dbReference>
<evidence type="ECO:0000313" key="7">
    <source>
        <dbReference type="Proteomes" id="UP001183629"/>
    </source>
</evidence>
<dbReference type="SUPFAM" id="SSF47413">
    <property type="entry name" value="lambda repressor-like DNA-binding domains"/>
    <property type="match status" value="1"/>
</dbReference>
<dbReference type="Gene3D" id="1.10.260.40">
    <property type="entry name" value="lambda repressor-like DNA-binding domains"/>
    <property type="match status" value="1"/>
</dbReference>
<evidence type="ECO:0000256" key="3">
    <source>
        <dbReference type="ARBA" id="ARBA00023163"/>
    </source>
</evidence>
<dbReference type="PROSITE" id="PS00356">
    <property type="entry name" value="HTH_LACI_1"/>
    <property type="match status" value="1"/>
</dbReference>
<dbReference type="CDD" id="cd01392">
    <property type="entry name" value="HTH_LacI"/>
    <property type="match status" value="1"/>
</dbReference>
<evidence type="ECO:0000256" key="2">
    <source>
        <dbReference type="ARBA" id="ARBA00023125"/>
    </source>
</evidence>
<evidence type="ECO:0000313" key="6">
    <source>
        <dbReference type="EMBL" id="MDR7320158.1"/>
    </source>
</evidence>
<proteinExistence type="predicted"/>
<sequence length="331" mass="35003">MSEQQRPPRRVTLKDVAKRAGVSHQTVSRAINDKGEIDPETRRRVLEAARQLNYRPSRFARGLVSPGATTLGLVVSDVENPFFPELIAGVIEAAEERGWQVLISSTQNHSGREPDVIRTLAAQADVVIGYLSAPDDTLAAAAGGLPLVVMGRAVGEPAFGAVEVDTDAGVRAAVAYLVARGHRAIGMIDCGDDGQPDRRPAFVAAMAAHDLTVTDDLIAEAELTVEGGAAAFTHLRTTRPDVTAVFTFNDMLALGVYRAARRLDVRIPDDCAVIGFDGLPLGELIDPPLSSVALDKRRMGAIAVAEAARLLAGEPAGRAVLPVELVIRGSA</sequence>
<dbReference type="InterPro" id="IPR010982">
    <property type="entry name" value="Lambda_DNA-bd_dom_sf"/>
</dbReference>
<dbReference type="CDD" id="cd06267">
    <property type="entry name" value="PBP1_LacI_sugar_binding-like"/>
    <property type="match status" value="1"/>
</dbReference>
<protein>
    <submittedName>
        <fullName evidence="6">LacI family transcriptional regulator</fullName>
    </submittedName>
</protein>
<dbReference type="InterPro" id="IPR000843">
    <property type="entry name" value="HTH_LacI"/>
</dbReference>
<gene>
    <name evidence="6" type="ORF">J2S44_000408</name>
</gene>
<dbReference type="Pfam" id="PF13377">
    <property type="entry name" value="Peripla_BP_3"/>
    <property type="match status" value="1"/>
</dbReference>
<accession>A0AAE4CRH7</accession>
<evidence type="ECO:0000256" key="4">
    <source>
        <dbReference type="SAM" id="MobiDB-lite"/>
    </source>
</evidence>
<feature type="domain" description="HTH lacI-type" evidence="5">
    <location>
        <begin position="11"/>
        <end position="65"/>
    </location>
</feature>
<dbReference type="InterPro" id="IPR028082">
    <property type="entry name" value="Peripla_BP_I"/>
</dbReference>
<dbReference type="SMART" id="SM00354">
    <property type="entry name" value="HTH_LACI"/>
    <property type="match status" value="1"/>
</dbReference>
<dbReference type="PRINTS" id="PR00036">
    <property type="entry name" value="HTHLACI"/>
</dbReference>
<dbReference type="Pfam" id="PF00356">
    <property type="entry name" value="LacI"/>
    <property type="match status" value="1"/>
</dbReference>
<keyword evidence="2" id="KW-0238">DNA-binding</keyword>